<evidence type="ECO:0000256" key="2">
    <source>
        <dbReference type="ARBA" id="ARBA00012150"/>
    </source>
</evidence>
<dbReference type="Gene3D" id="3.30.70.100">
    <property type="match status" value="1"/>
</dbReference>
<protein>
    <recommendedName>
        <fullName evidence="2 4">Acylphosphatase</fullName>
        <ecNumber evidence="2 4">3.6.1.7</ecNumber>
    </recommendedName>
</protein>
<keyword evidence="4 5" id="KW-0378">Hydrolase</keyword>
<gene>
    <name evidence="8" type="ORF">C4K68_27505</name>
</gene>
<evidence type="ECO:0000256" key="5">
    <source>
        <dbReference type="RuleBase" id="RU000553"/>
    </source>
</evidence>
<dbReference type="Pfam" id="PF00708">
    <property type="entry name" value="Acylphosphatase"/>
    <property type="match status" value="1"/>
</dbReference>
<dbReference type="Proteomes" id="UP000238196">
    <property type="component" value="Unassembled WGS sequence"/>
</dbReference>
<dbReference type="AlphaFoldDB" id="A0A2S5KHP0"/>
<dbReference type="PROSITE" id="PS00150">
    <property type="entry name" value="ACYLPHOSPHATASE_1"/>
    <property type="match status" value="1"/>
</dbReference>
<proteinExistence type="inferred from homology"/>
<evidence type="ECO:0000256" key="6">
    <source>
        <dbReference type="RuleBase" id="RU004168"/>
    </source>
</evidence>
<dbReference type="SUPFAM" id="SSF54975">
    <property type="entry name" value="Acylphosphatase/BLUF domain-like"/>
    <property type="match status" value="1"/>
</dbReference>
<dbReference type="OrthoDB" id="5295388at2"/>
<dbReference type="PROSITE" id="PS00151">
    <property type="entry name" value="ACYLPHOSPHATASE_2"/>
    <property type="match status" value="1"/>
</dbReference>
<dbReference type="NCBIfam" id="NF011014">
    <property type="entry name" value="PRK14442.1"/>
    <property type="match status" value="1"/>
</dbReference>
<feature type="domain" description="Acylphosphatase-like" evidence="7">
    <location>
        <begin position="3"/>
        <end position="90"/>
    </location>
</feature>
<accession>A0A2S5KHP0</accession>
<dbReference type="EC" id="3.6.1.7" evidence="2 4"/>
<evidence type="ECO:0000256" key="4">
    <source>
        <dbReference type="PROSITE-ProRule" id="PRU00520"/>
    </source>
</evidence>
<feature type="active site" evidence="4">
    <location>
        <position position="18"/>
    </location>
</feature>
<dbReference type="GO" id="GO:0003998">
    <property type="term" value="F:acylphosphatase activity"/>
    <property type="evidence" value="ECO:0007669"/>
    <property type="project" value="UniProtKB-EC"/>
</dbReference>
<comment type="catalytic activity">
    <reaction evidence="3 4 5">
        <text>an acyl phosphate + H2O = a carboxylate + phosphate + H(+)</text>
        <dbReference type="Rhea" id="RHEA:14965"/>
        <dbReference type="ChEBI" id="CHEBI:15377"/>
        <dbReference type="ChEBI" id="CHEBI:15378"/>
        <dbReference type="ChEBI" id="CHEBI:29067"/>
        <dbReference type="ChEBI" id="CHEBI:43474"/>
        <dbReference type="ChEBI" id="CHEBI:59918"/>
        <dbReference type="EC" id="3.6.1.7"/>
    </reaction>
</comment>
<dbReference type="InterPro" id="IPR020456">
    <property type="entry name" value="Acylphosphatase"/>
</dbReference>
<dbReference type="PANTHER" id="PTHR47268">
    <property type="entry name" value="ACYLPHOSPHATASE"/>
    <property type="match status" value="1"/>
</dbReference>
<evidence type="ECO:0000256" key="3">
    <source>
        <dbReference type="ARBA" id="ARBA00047645"/>
    </source>
</evidence>
<comment type="caution">
    <text evidence="8">The sequence shown here is derived from an EMBL/GenBank/DDBJ whole genome shotgun (WGS) entry which is preliminary data.</text>
</comment>
<organism evidence="8 9">
    <name type="scientific">Proteobacteria bacterium 228</name>
    <dbReference type="NCBI Taxonomy" id="2083153"/>
    <lineage>
        <taxon>Bacteria</taxon>
        <taxon>Pseudomonadati</taxon>
        <taxon>Pseudomonadota</taxon>
    </lineage>
</organism>
<dbReference type="EMBL" id="PRLP01000167">
    <property type="protein sequence ID" value="PPC74155.1"/>
    <property type="molecule type" value="Genomic_DNA"/>
</dbReference>
<sequence length="92" mass="10317">MMALHAFVDGRVQGVWFRQSTREQAENQRLQGWVRNLADGRVEVWLQGEAVAVHHVETWLYSGPELAVVTEVIVEEVSPDLSLNGFDVLDGA</sequence>
<comment type="similarity">
    <text evidence="1 6">Belongs to the acylphosphatase family.</text>
</comment>
<evidence type="ECO:0000259" key="7">
    <source>
        <dbReference type="PROSITE" id="PS51160"/>
    </source>
</evidence>
<dbReference type="PROSITE" id="PS51160">
    <property type="entry name" value="ACYLPHOSPHATASE_3"/>
    <property type="match status" value="1"/>
</dbReference>
<feature type="active site" evidence="4">
    <location>
        <position position="36"/>
    </location>
</feature>
<evidence type="ECO:0000256" key="1">
    <source>
        <dbReference type="ARBA" id="ARBA00005614"/>
    </source>
</evidence>
<dbReference type="PANTHER" id="PTHR47268:SF4">
    <property type="entry name" value="ACYLPHOSPHATASE"/>
    <property type="match status" value="1"/>
</dbReference>
<name>A0A2S5KHP0_9PROT</name>
<evidence type="ECO:0000313" key="8">
    <source>
        <dbReference type="EMBL" id="PPC74155.1"/>
    </source>
</evidence>
<dbReference type="InterPro" id="IPR036046">
    <property type="entry name" value="Acylphosphatase-like_dom_sf"/>
</dbReference>
<dbReference type="InterPro" id="IPR017968">
    <property type="entry name" value="Acylphosphatase_CS"/>
</dbReference>
<reference evidence="8 9" key="1">
    <citation type="submission" date="2018-02" db="EMBL/GenBank/DDBJ databases">
        <title>novel marine gammaproteobacteria from coastal saline agro ecosystem.</title>
        <authorList>
            <person name="Krishnan R."/>
            <person name="Ramesh Kumar N."/>
        </authorList>
    </citation>
    <scope>NUCLEOTIDE SEQUENCE [LARGE SCALE GENOMIC DNA]</scope>
    <source>
        <strain evidence="8 9">228</strain>
    </source>
</reference>
<dbReference type="InterPro" id="IPR001792">
    <property type="entry name" value="Acylphosphatase-like_dom"/>
</dbReference>
<evidence type="ECO:0000313" key="9">
    <source>
        <dbReference type="Proteomes" id="UP000238196"/>
    </source>
</evidence>